<sequence>MKVAITRLKEKNENGSSAKIFEQFGYSVLLVPTIKSVEPKDTSSLDQLISLTEKNEIDYLLFTSSLGVQYFFKRCRHLSKDVQILCVGPKTAIKVQEYGYNTDTLPSYASEHFARYLEGKIDGKNIGIARANVPNKLLITSLESMGGNVFEGICYELIPINHNLEKMINNKEIDAVVFTSSKSFQCLDISNIDLKSIITVSIGPKAANTMISKGFSPDIIGNGTLESCATALNDYDISKA</sequence>
<name>A0A3R7XIH2_9EURY</name>
<comment type="caution">
    <text evidence="2">The sequence shown here is derived from an EMBL/GenBank/DDBJ whole genome shotgun (WGS) entry which is preliminary data.</text>
</comment>
<evidence type="ECO:0000313" key="3">
    <source>
        <dbReference type="Proteomes" id="UP000284763"/>
    </source>
</evidence>
<accession>A0A3R7XIH2</accession>
<evidence type="ECO:0000259" key="1">
    <source>
        <dbReference type="Pfam" id="PF02602"/>
    </source>
</evidence>
<dbReference type="CDD" id="cd06578">
    <property type="entry name" value="HemD"/>
    <property type="match status" value="1"/>
</dbReference>
<dbReference type="AlphaFoldDB" id="A0A3R7XIH2"/>
<dbReference type="Pfam" id="PF02602">
    <property type="entry name" value="HEM4"/>
    <property type="match status" value="1"/>
</dbReference>
<dbReference type="InterPro" id="IPR039793">
    <property type="entry name" value="UROS/Hem4"/>
</dbReference>
<proteinExistence type="predicted"/>
<dbReference type="PANTHER" id="PTHR40082">
    <property type="entry name" value="BLR5956 PROTEIN"/>
    <property type="match status" value="1"/>
</dbReference>
<dbReference type="GO" id="GO:0004852">
    <property type="term" value="F:uroporphyrinogen-III synthase activity"/>
    <property type="evidence" value="ECO:0007669"/>
    <property type="project" value="InterPro"/>
</dbReference>
<dbReference type="EMBL" id="QZAB01000241">
    <property type="protein sequence ID" value="RQD87235.1"/>
    <property type="molecule type" value="Genomic_DNA"/>
</dbReference>
<reference evidence="2 3" key="1">
    <citation type="submission" date="2018-08" db="EMBL/GenBank/DDBJ databases">
        <title>The metabolism and importance of syntrophic acetate oxidation coupled to methane or sulfide production in haloalkaline environments.</title>
        <authorList>
            <person name="Timmers P.H.A."/>
            <person name="Vavourakis C.D."/>
            <person name="Sorokin D.Y."/>
            <person name="Sinninghe Damste J.S."/>
            <person name="Muyzer G."/>
            <person name="Stams A.J.M."/>
            <person name="Plugge C.M."/>
        </authorList>
    </citation>
    <scope>NUCLEOTIDE SEQUENCE [LARGE SCALE GENOMIC DNA]</scope>
    <source>
        <strain evidence="2">MSAO_Arc3</strain>
    </source>
</reference>
<dbReference type="Proteomes" id="UP000284763">
    <property type="component" value="Unassembled WGS sequence"/>
</dbReference>
<dbReference type="InterPro" id="IPR036108">
    <property type="entry name" value="4pyrrol_syn_uPrphyn_synt_sf"/>
</dbReference>
<dbReference type="SUPFAM" id="SSF69618">
    <property type="entry name" value="HemD-like"/>
    <property type="match status" value="1"/>
</dbReference>
<dbReference type="InterPro" id="IPR003754">
    <property type="entry name" value="4pyrrol_synth_uPrphyn_synth"/>
</dbReference>
<dbReference type="Gene3D" id="3.40.50.10090">
    <property type="match status" value="2"/>
</dbReference>
<organism evidence="2 3">
    <name type="scientific">Methanosalsum natronophilum</name>
    <dbReference type="NCBI Taxonomy" id="768733"/>
    <lineage>
        <taxon>Archaea</taxon>
        <taxon>Methanobacteriati</taxon>
        <taxon>Methanobacteriota</taxon>
        <taxon>Stenosarchaea group</taxon>
        <taxon>Methanomicrobia</taxon>
        <taxon>Methanosarcinales</taxon>
        <taxon>Methanosarcinaceae</taxon>
        <taxon>Methanosalsum</taxon>
    </lineage>
</organism>
<dbReference type="PANTHER" id="PTHR40082:SF1">
    <property type="entry name" value="BLR5956 PROTEIN"/>
    <property type="match status" value="1"/>
</dbReference>
<feature type="domain" description="Tetrapyrrole biosynthesis uroporphyrinogen III synthase" evidence="1">
    <location>
        <begin position="18"/>
        <end position="220"/>
    </location>
</feature>
<protein>
    <submittedName>
        <fullName evidence="2">Uroporphyrinogen-III synthase</fullName>
    </submittedName>
</protein>
<dbReference type="GO" id="GO:0006780">
    <property type="term" value="P:uroporphyrinogen III biosynthetic process"/>
    <property type="evidence" value="ECO:0007669"/>
    <property type="project" value="InterPro"/>
</dbReference>
<gene>
    <name evidence="2" type="ORF">D5R95_03600</name>
</gene>
<evidence type="ECO:0000313" key="2">
    <source>
        <dbReference type="EMBL" id="RQD87235.1"/>
    </source>
</evidence>